<keyword evidence="2" id="KW-0732">Signal</keyword>
<evidence type="ECO:0000256" key="2">
    <source>
        <dbReference type="ARBA" id="ARBA00022729"/>
    </source>
</evidence>
<dbReference type="InterPro" id="IPR041469">
    <property type="entry name" value="Subtilisin-like_FN3"/>
</dbReference>
<evidence type="ECO:0000259" key="3">
    <source>
        <dbReference type="Pfam" id="PF17766"/>
    </source>
</evidence>
<dbReference type="EMBL" id="JAUIZM010000011">
    <property type="protein sequence ID" value="KAK1357851.1"/>
    <property type="molecule type" value="Genomic_DNA"/>
</dbReference>
<name>A0AAD8H1I7_9APIA</name>
<reference evidence="4" key="1">
    <citation type="submission" date="2023-02" db="EMBL/GenBank/DDBJ databases">
        <title>Genome of toxic invasive species Heracleum sosnowskyi carries increased number of genes despite the absence of recent whole-genome duplications.</title>
        <authorList>
            <person name="Schelkunov M."/>
            <person name="Shtratnikova V."/>
            <person name="Makarenko M."/>
            <person name="Klepikova A."/>
            <person name="Omelchenko D."/>
            <person name="Novikova G."/>
            <person name="Obukhova E."/>
            <person name="Bogdanov V."/>
            <person name="Penin A."/>
            <person name="Logacheva M."/>
        </authorList>
    </citation>
    <scope>NUCLEOTIDE SEQUENCE</scope>
    <source>
        <strain evidence="4">Hsosn_3</strain>
        <tissue evidence="4">Leaf</tissue>
    </source>
</reference>
<evidence type="ECO:0000313" key="4">
    <source>
        <dbReference type="EMBL" id="KAK1357851.1"/>
    </source>
</evidence>
<evidence type="ECO:0000256" key="1">
    <source>
        <dbReference type="ARBA" id="ARBA00011073"/>
    </source>
</evidence>
<dbReference type="Proteomes" id="UP001237642">
    <property type="component" value="Unassembled WGS sequence"/>
</dbReference>
<proteinExistence type="inferred from homology"/>
<protein>
    <recommendedName>
        <fullName evidence="3">Subtilisin-like protease fibronectin type-III domain-containing protein</fullName>
    </recommendedName>
</protein>
<dbReference type="PANTHER" id="PTHR10795">
    <property type="entry name" value="PROPROTEIN CONVERTASE SUBTILISIN/KEXIN"/>
    <property type="match status" value="1"/>
</dbReference>
<dbReference type="Pfam" id="PF17766">
    <property type="entry name" value="fn3_6"/>
    <property type="match status" value="1"/>
</dbReference>
<dbReference type="AlphaFoldDB" id="A0AAD8H1I7"/>
<feature type="domain" description="Subtilisin-like protease fibronectin type-III" evidence="3">
    <location>
        <begin position="52"/>
        <end position="148"/>
    </location>
</feature>
<reference evidence="4" key="2">
    <citation type="submission" date="2023-05" db="EMBL/GenBank/DDBJ databases">
        <authorList>
            <person name="Schelkunov M.I."/>
        </authorList>
    </citation>
    <scope>NUCLEOTIDE SEQUENCE</scope>
    <source>
        <strain evidence="4">Hsosn_3</strain>
        <tissue evidence="4">Leaf</tissue>
    </source>
</reference>
<comment type="similarity">
    <text evidence="1">Belongs to the peptidase S8 family.</text>
</comment>
<dbReference type="Gene3D" id="2.60.40.2310">
    <property type="match status" value="1"/>
</dbReference>
<sequence>MNPGLIYETTTIDYYVFLCNLGYNLSTIKLIAKNIPEGFSCPKNASTELISNLNYPSIAIAKFKENIDRKVTRTVTNVGDEEETVYEVTVDAPEHIKVKVIPHKLHFTKECPKLSYDVTFSTKYSLKSDIFGWITWSNDKYRVRIPFVLSLNDRSSN</sequence>
<organism evidence="4 5">
    <name type="scientific">Heracleum sosnowskyi</name>
    <dbReference type="NCBI Taxonomy" id="360622"/>
    <lineage>
        <taxon>Eukaryota</taxon>
        <taxon>Viridiplantae</taxon>
        <taxon>Streptophyta</taxon>
        <taxon>Embryophyta</taxon>
        <taxon>Tracheophyta</taxon>
        <taxon>Spermatophyta</taxon>
        <taxon>Magnoliopsida</taxon>
        <taxon>eudicotyledons</taxon>
        <taxon>Gunneridae</taxon>
        <taxon>Pentapetalae</taxon>
        <taxon>asterids</taxon>
        <taxon>campanulids</taxon>
        <taxon>Apiales</taxon>
        <taxon>Apiaceae</taxon>
        <taxon>Apioideae</taxon>
        <taxon>apioid superclade</taxon>
        <taxon>Tordylieae</taxon>
        <taxon>Tordyliinae</taxon>
        <taxon>Heracleum</taxon>
    </lineage>
</organism>
<comment type="caution">
    <text evidence="4">The sequence shown here is derived from an EMBL/GenBank/DDBJ whole genome shotgun (WGS) entry which is preliminary data.</text>
</comment>
<keyword evidence="5" id="KW-1185">Reference proteome</keyword>
<evidence type="ECO:0000313" key="5">
    <source>
        <dbReference type="Proteomes" id="UP001237642"/>
    </source>
</evidence>
<gene>
    <name evidence="4" type="ORF">POM88_051107</name>
</gene>
<accession>A0AAD8H1I7</accession>
<dbReference type="InterPro" id="IPR045051">
    <property type="entry name" value="SBT"/>
</dbReference>